<evidence type="ECO:0000256" key="1">
    <source>
        <dbReference type="ARBA" id="ARBA00022801"/>
    </source>
</evidence>
<name>A0ABV4NYJ5_9GAMM</name>
<proteinExistence type="predicted"/>
<dbReference type="SUPFAM" id="SSF53474">
    <property type="entry name" value="alpha/beta-Hydrolases"/>
    <property type="match status" value="1"/>
</dbReference>
<dbReference type="InterPro" id="IPR050300">
    <property type="entry name" value="GDXG_lipolytic_enzyme"/>
</dbReference>
<dbReference type="EMBL" id="JBGMEK010000017">
    <property type="protein sequence ID" value="MFA0811196.1"/>
    <property type="molecule type" value="Genomic_DNA"/>
</dbReference>
<protein>
    <submittedName>
        <fullName evidence="3">Alpha/beta hydrolase</fullName>
    </submittedName>
</protein>
<gene>
    <name evidence="3" type="ORF">ACCI49_09720</name>
</gene>
<keyword evidence="4" id="KW-1185">Reference proteome</keyword>
<comment type="caution">
    <text evidence="3">The sequence shown here is derived from an EMBL/GenBank/DDBJ whole genome shotgun (WGS) entry which is preliminary data.</text>
</comment>
<dbReference type="GO" id="GO:0016787">
    <property type="term" value="F:hydrolase activity"/>
    <property type="evidence" value="ECO:0007669"/>
    <property type="project" value="UniProtKB-KW"/>
</dbReference>
<reference evidence="3 4" key="1">
    <citation type="submission" date="2024-08" db="EMBL/GenBank/DDBJ databases">
        <authorList>
            <person name="Ishaq N."/>
        </authorList>
    </citation>
    <scope>NUCLEOTIDE SEQUENCE [LARGE SCALE GENOMIC DNA]</scope>
    <source>
        <strain evidence="3 4">DSM 18651</strain>
    </source>
</reference>
<dbReference type="RefSeq" id="WP_371838764.1">
    <property type="nucleotide sequence ID" value="NZ_JBGMEK010000017.1"/>
</dbReference>
<dbReference type="InterPro" id="IPR029058">
    <property type="entry name" value="AB_hydrolase_fold"/>
</dbReference>
<evidence type="ECO:0000313" key="3">
    <source>
        <dbReference type="EMBL" id="MFA0811196.1"/>
    </source>
</evidence>
<dbReference type="PANTHER" id="PTHR48081:SF8">
    <property type="entry name" value="ALPHA_BETA HYDROLASE FOLD-3 DOMAIN-CONTAINING PROTEIN-RELATED"/>
    <property type="match status" value="1"/>
</dbReference>
<dbReference type="Gene3D" id="3.40.50.1820">
    <property type="entry name" value="alpha/beta hydrolase"/>
    <property type="match status" value="1"/>
</dbReference>
<sequence length="298" mass="33306">MKKVSAKLVSFLEKINEGMTAQTAHGFKFSVINSREMSGKMIRNYISDIPEVDTVFDEVVYAAGYNVPIRVFNPAPDKKLPMLLYFHGGGHVAGSVENYDPICRKFALATQHVVVAPEYRLAPENPYPAAVDDSCAVARGVWETLDRKAVKYQRKLSVAGDSAGGALSASVSHLAQYDRGITISKQTLIYPCVDYTASGDSYKENGVGYYIELDKCIWFYEQYFKDGQCRKSASPLYMGFSEGLPETLVITAEFCSLRDEGMFYHQAVKNIGVRSENFHFPDMIHGFLNMEDLVKDEC</sequence>
<evidence type="ECO:0000259" key="2">
    <source>
        <dbReference type="Pfam" id="PF07859"/>
    </source>
</evidence>
<accession>A0ABV4NYJ5</accession>
<evidence type="ECO:0000313" key="4">
    <source>
        <dbReference type="Proteomes" id="UP001569428"/>
    </source>
</evidence>
<dbReference type="PANTHER" id="PTHR48081">
    <property type="entry name" value="AB HYDROLASE SUPERFAMILY PROTEIN C4A8.06C"/>
    <property type="match status" value="1"/>
</dbReference>
<dbReference type="Proteomes" id="UP001569428">
    <property type="component" value="Unassembled WGS sequence"/>
</dbReference>
<dbReference type="Pfam" id="PF07859">
    <property type="entry name" value="Abhydrolase_3"/>
    <property type="match status" value="1"/>
</dbReference>
<dbReference type="InterPro" id="IPR013094">
    <property type="entry name" value="AB_hydrolase_3"/>
</dbReference>
<feature type="domain" description="Alpha/beta hydrolase fold-3" evidence="2">
    <location>
        <begin position="83"/>
        <end position="288"/>
    </location>
</feature>
<keyword evidence="1 3" id="KW-0378">Hydrolase</keyword>
<organism evidence="3 4">
    <name type="scientific">Microbulbifer epialgicus</name>
    <dbReference type="NCBI Taxonomy" id="393907"/>
    <lineage>
        <taxon>Bacteria</taxon>
        <taxon>Pseudomonadati</taxon>
        <taxon>Pseudomonadota</taxon>
        <taxon>Gammaproteobacteria</taxon>
        <taxon>Cellvibrionales</taxon>
        <taxon>Microbulbiferaceae</taxon>
        <taxon>Microbulbifer</taxon>
    </lineage>
</organism>